<evidence type="ECO:0000256" key="1">
    <source>
        <dbReference type="ARBA" id="ARBA00007905"/>
    </source>
</evidence>
<dbReference type="PROSITE" id="PS00062">
    <property type="entry name" value="ALDOKETO_REDUCTASE_2"/>
    <property type="match status" value="1"/>
</dbReference>
<feature type="binding site" evidence="5">
    <location>
        <position position="118"/>
    </location>
    <ligand>
        <name>substrate</name>
    </ligand>
</feature>
<dbReference type="eggNOG" id="COG0656">
    <property type="taxonomic scope" value="Bacteria"/>
</dbReference>
<dbReference type="PIRSF" id="PIRSF000097">
    <property type="entry name" value="AKR"/>
    <property type="match status" value="1"/>
</dbReference>
<reference evidence="8 9" key="1">
    <citation type="submission" date="2010-12" db="EMBL/GenBank/DDBJ databases">
        <authorList>
            <person name="Muzny D."/>
            <person name="Qin X."/>
            <person name="Deng J."/>
            <person name="Jiang H."/>
            <person name="Liu Y."/>
            <person name="Qu J."/>
            <person name="Song X.-Z."/>
            <person name="Zhang L."/>
            <person name="Thornton R."/>
            <person name="Coyle M."/>
            <person name="Francisco L."/>
            <person name="Jackson L."/>
            <person name="Javaid M."/>
            <person name="Korchina V."/>
            <person name="Kovar C."/>
            <person name="Mata R."/>
            <person name="Mathew T."/>
            <person name="Ngo R."/>
            <person name="Nguyen L."/>
            <person name="Nguyen N."/>
            <person name="Okwuonu G."/>
            <person name="Ongeri F."/>
            <person name="Pham C."/>
            <person name="Simmons D."/>
            <person name="Wilczek-Boney K."/>
            <person name="Hale W."/>
            <person name="Jakkamsetti A."/>
            <person name="Pham P."/>
            <person name="Ruth R."/>
            <person name="San Lucas F."/>
            <person name="Warren J."/>
            <person name="Zhang J."/>
            <person name="Zhao Z."/>
            <person name="Zhou C."/>
            <person name="Zhu D."/>
            <person name="Lee S."/>
            <person name="Bess C."/>
            <person name="Blankenburg K."/>
            <person name="Forbes L."/>
            <person name="Fu Q."/>
            <person name="Gubbala S."/>
            <person name="Hirani K."/>
            <person name="Jayaseelan J.C."/>
            <person name="Lara F."/>
            <person name="Munidasa M."/>
            <person name="Palculict T."/>
            <person name="Patil S."/>
            <person name="Pu L.-L."/>
            <person name="Saada N."/>
            <person name="Tang L."/>
            <person name="Weissenberger G."/>
            <person name="Zhu Y."/>
            <person name="Hemphill L."/>
            <person name="Shang Y."/>
            <person name="Youmans B."/>
            <person name="Ayvaz T."/>
            <person name="Ross M."/>
            <person name="Santibanez J."/>
            <person name="Aqrawi P."/>
            <person name="Gross S."/>
            <person name="Joshi V."/>
            <person name="Fowler G."/>
            <person name="Nazareth L."/>
            <person name="Reid J."/>
            <person name="Worley K."/>
            <person name="Petrosino J."/>
            <person name="Highlander S."/>
            <person name="Gibbs R."/>
        </authorList>
    </citation>
    <scope>NUCLEOTIDE SEQUENCE [LARGE SCALE GENOMIC DNA]</scope>
    <source>
        <strain evidence="8 9">ATCC 23263</strain>
    </source>
</reference>
<evidence type="ECO:0000259" key="7">
    <source>
        <dbReference type="Pfam" id="PF00248"/>
    </source>
</evidence>
<gene>
    <name evidence="8" type="ORF">HMP0721_2386</name>
</gene>
<dbReference type="InterPro" id="IPR018170">
    <property type="entry name" value="Aldo/ket_reductase_CS"/>
</dbReference>
<dbReference type="FunFam" id="3.20.20.100:FF:000002">
    <property type="entry name" value="2,5-diketo-D-gluconic acid reductase A"/>
    <property type="match status" value="1"/>
</dbReference>
<evidence type="ECO:0000256" key="6">
    <source>
        <dbReference type="PIRSR" id="PIRSR000097-3"/>
    </source>
</evidence>
<evidence type="ECO:0000256" key="2">
    <source>
        <dbReference type="ARBA" id="ARBA00022857"/>
    </source>
</evidence>
<feature type="active site" description="Proton donor" evidence="4">
    <location>
        <position position="60"/>
    </location>
</feature>
<dbReference type="InterPro" id="IPR023210">
    <property type="entry name" value="NADP_OxRdtase_dom"/>
</dbReference>
<dbReference type="GO" id="GO:0016616">
    <property type="term" value="F:oxidoreductase activity, acting on the CH-OH group of donors, NAD or NADP as acceptor"/>
    <property type="evidence" value="ECO:0007669"/>
    <property type="project" value="UniProtKB-ARBA"/>
</dbReference>
<evidence type="ECO:0000256" key="3">
    <source>
        <dbReference type="ARBA" id="ARBA00023002"/>
    </source>
</evidence>
<comment type="similarity">
    <text evidence="1">Belongs to the aldo/keto reductase family.</text>
</comment>
<dbReference type="PROSITE" id="PS00798">
    <property type="entry name" value="ALDOKETO_REDUCTASE_1"/>
    <property type="match status" value="1"/>
</dbReference>
<dbReference type="Proteomes" id="UP000004754">
    <property type="component" value="Unassembled WGS sequence"/>
</dbReference>
<evidence type="ECO:0000256" key="5">
    <source>
        <dbReference type="PIRSR" id="PIRSR000097-2"/>
    </source>
</evidence>
<dbReference type="PANTHER" id="PTHR43827">
    <property type="entry name" value="2,5-DIKETO-D-GLUCONIC ACID REDUCTASE"/>
    <property type="match status" value="1"/>
</dbReference>
<evidence type="ECO:0000256" key="4">
    <source>
        <dbReference type="PIRSR" id="PIRSR000097-1"/>
    </source>
</evidence>
<dbReference type="PRINTS" id="PR00069">
    <property type="entry name" value="ALDKETRDTASE"/>
</dbReference>
<dbReference type="Pfam" id="PF00248">
    <property type="entry name" value="Aldo_ket_red"/>
    <property type="match status" value="1"/>
</dbReference>
<proteinExistence type="inferred from homology"/>
<dbReference type="InterPro" id="IPR036812">
    <property type="entry name" value="NAD(P)_OxRdtase_dom_sf"/>
</dbReference>
<keyword evidence="2" id="KW-0521">NADP</keyword>
<dbReference type="SUPFAM" id="SSF51430">
    <property type="entry name" value="NAD(P)-linked oxidoreductase"/>
    <property type="match status" value="1"/>
</dbReference>
<sequence length="297" mass="31920">MEIKKGNAMNVFEETLTLNNGVAIPRLALGTWLIDDAAVADAVKAAAAIGYRHIDTAQAYGNERGVGEGIRGCGVPREKLFVTTKVAAEHKTYDAAAASIDASLAKMGLAYLDMVIIHSPQPWKAVNQSDDRYYEGNREAWRSLEDALSAGKVRAIGVSNFGEGDIDNILGACRVKPAVNQVLAHIANTPKALIDRCQAQGIAVEAYSPVAHGEAMKRPEIAAMADKYGVSVPQLCIRYDWQLGLIVLPKTANPDHMRDNAAIDFAISDADMQTLLGLETMTDYGDAGFFPVFGGRL</sequence>
<dbReference type="STRING" id="887929.HMP0721_2386"/>
<name>E6MK50_9FIRM</name>
<comment type="caution">
    <text evidence="8">The sequence shown here is derived from an EMBL/GenBank/DDBJ whole genome shotgun (WGS) entry which is preliminary data.</text>
</comment>
<dbReference type="HOGENOM" id="CLU_023205_0_1_9"/>
<organism evidence="8 9">
    <name type="scientific">Pseudoramibacter alactolyticus ATCC 23263</name>
    <dbReference type="NCBI Taxonomy" id="887929"/>
    <lineage>
        <taxon>Bacteria</taxon>
        <taxon>Bacillati</taxon>
        <taxon>Bacillota</taxon>
        <taxon>Clostridia</taxon>
        <taxon>Eubacteriales</taxon>
        <taxon>Eubacteriaceae</taxon>
        <taxon>Pseudoramibacter</taxon>
    </lineage>
</organism>
<keyword evidence="3" id="KW-0560">Oxidoreductase</keyword>
<accession>E6MK50</accession>
<dbReference type="EMBL" id="AEQN01000033">
    <property type="protein sequence ID" value="EFV00569.1"/>
    <property type="molecule type" value="Genomic_DNA"/>
</dbReference>
<dbReference type="Gene3D" id="3.20.20.100">
    <property type="entry name" value="NADP-dependent oxidoreductase domain"/>
    <property type="match status" value="1"/>
</dbReference>
<evidence type="ECO:0000313" key="9">
    <source>
        <dbReference type="Proteomes" id="UP000004754"/>
    </source>
</evidence>
<dbReference type="CDD" id="cd19071">
    <property type="entry name" value="AKR_AKR1-5-like"/>
    <property type="match status" value="1"/>
</dbReference>
<dbReference type="InterPro" id="IPR020471">
    <property type="entry name" value="AKR"/>
</dbReference>
<dbReference type="AlphaFoldDB" id="E6MK50"/>
<keyword evidence="9" id="KW-1185">Reference proteome</keyword>
<protein>
    <submittedName>
        <fullName evidence="8">Oxidoreductase, aldo/keto reductase family protein</fullName>
    </submittedName>
</protein>
<feature type="site" description="Lowers pKa of active site Tyr" evidence="6">
    <location>
        <position position="85"/>
    </location>
</feature>
<dbReference type="PANTHER" id="PTHR43827:SF3">
    <property type="entry name" value="NADP-DEPENDENT OXIDOREDUCTASE DOMAIN-CONTAINING PROTEIN"/>
    <property type="match status" value="1"/>
</dbReference>
<feature type="domain" description="NADP-dependent oxidoreductase" evidence="7">
    <location>
        <begin position="27"/>
        <end position="275"/>
    </location>
</feature>
<evidence type="ECO:0000313" key="8">
    <source>
        <dbReference type="EMBL" id="EFV00569.1"/>
    </source>
</evidence>